<dbReference type="Proteomes" id="UP001500729">
    <property type="component" value="Unassembled WGS sequence"/>
</dbReference>
<evidence type="ECO:0000313" key="2">
    <source>
        <dbReference type="Proteomes" id="UP001500729"/>
    </source>
</evidence>
<gene>
    <name evidence="1" type="ORF">GCM10009533_56950</name>
</gene>
<protein>
    <recommendedName>
        <fullName evidence="3">GGDEF domain-containing protein</fullName>
    </recommendedName>
</protein>
<evidence type="ECO:0000313" key="1">
    <source>
        <dbReference type="EMBL" id="GAA0551146.1"/>
    </source>
</evidence>
<name>A0ABN1DTE6_SACER</name>
<evidence type="ECO:0008006" key="3">
    <source>
        <dbReference type="Google" id="ProtNLM"/>
    </source>
</evidence>
<comment type="caution">
    <text evidence="1">The sequence shown here is derived from an EMBL/GenBank/DDBJ whole genome shotgun (WGS) entry which is preliminary data.</text>
</comment>
<keyword evidence="2" id="KW-1185">Reference proteome</keyword>
<organism evidence="1 2">
    <name type="scientific">Saccharopolyspora erythraea</name>
    <name type="common">Streptomyces erythraeus</name>
    <dbReference type="NCBI Taxonomy" id="1836"/>
    <lineage>
        <taxon>Bacteria</taxon>
        <taxon>Bacillati</taxon>
        <taxon>Actinomycetota</taxon>
        <taxon>Actinomycetes</taxon>
        <taxon>Pseudonocardiales</taxon>
        <taxon>Pseudonocardiaceae</taxon>
        <taxon>Saccharopolyspora</taxon>
    </lineage>
</organism>
<dbReference type="RefSeq" id="WP_231849857.1">
    <property type="nucleotide sequence ID" value="NZ_BAAAGS010000052.1"/>
</dbReference>
<reference evidence="1 2" key="1">
    <citation type="journal article" date="2019" name="Int. J. Syst. Evol. Microbiol.">
        <title>The Global Catalogue of Microorganisms (GCM) 10K type strain sequencing project: providing services to taxonomists for standard genome sequencing and annotation.</title>
        <authorList>
            <consortium name="The Broad Institute Genomics Platform"/>
            <consortium name="The Broad Institute Genome Sequencing Center for Infectious Disease"/>
            <person name="Wu L."/>
            <person name="Ma J."/>
        </authorList>
    </citation>
    <scope>NUCLEOTIDE SEQUENCE [LARGE SCALE GENOMIC DNA]</scope>
    <source>
        <strain evidence="1 2">JCM 10303</strain>
    </source>
</reference>
<sequence length="272" mass="28973">MSSEEWTRRCDGELVAGKCRALRARWRTASLAAGWPFPSDWASDAVDRVCEAVVRGADPLERLGELGAARAEAGVGLAGTLQDLAALHAAMTGDHDGLVSADPDAVPAHLVRATALGWADVVARLAVGREVQDPLTGLTTLSYLRTRLHELYRLADASGRTPDADHALVEVSLDVRGEDRGYPAMMAMVLAADVLRSVFDAGETVSLARSSTALVLAPRGRPTADRCARLGRLIERRIADDPALLMNGPVRVREMALPPAHEQACALITSMA</sequence>
<accession>A0ABN1DTE6</accession>
<dbReference type="EMBL" id="BAAAGS010000052">
    <property type="protein sequence ID" value="GAA0551146.1"/>
    <property type="molecule type" value="Genomic_DNA"/>
</dbReference>
<proteinExistence type="predicted"/>